<organism evidence="1 2">
    <name type="scientific">Arcicella aurantiaca</name>
    <dbReference type="NCBI Taxonomy" id="591202"/>
    <lineage>
        <taxon>Bacteria</taxon>
        <taxon>Pseudomonadati</taxon>
        <taxon>Bacteroidota</taxon>
        <taxon>Cytophagia</taxon>
        <taxon>Cytophagales</taxon>
        <taxon>Flectobacillaceae</taxon>
        <taxon>Arcicella</taxon>
    </lineage>
</organism>
<comment type="caution">
    <text evidence="1">The sequence shown here is derived from an EMBL/GenBank/DDBJ whole genome shotgun (WGS) entry which is preliminary data.</text>
</comment>
<gene>
    <name evidence="1" type="ORF">LV89_03622</name>
</gene>
<sequence length="257" mass="28953">MKNSENIDKIFSEGLQNYERQPRSEAWVKLQARLEKPQSKVLPLWWKFASAASVALLLGVGGYWYNSQKNTVNEDFAVVNQLKNTSKETTLPLQNTSKTESVAVTTTKETKIEVTKHNTKVLKFDSQNEISVSKISKSNEILNTKNIVSPTPLAEIKTTIEPNTIVLVLEDTKPKIQEETIVLNFVEAKPEAVAQIDPNEENLKKQSRLSKIWQQLKRAKNGEDVNWGEVGIKPQKVLARADAKIENALTKGENNEK</sequence>
<dbReference type="EMBL" id="QGGO01000022">
    <property type="protein sequence ID" value="PWK21908.1"/>
    <property type="molecule type" value="Genomic_DNA"/>
</dbReference>
<evidence type="ECO:0000313" key="1">
    <source>
        <dbReference type="EMBL" id="PWK21908.1"/>
    </source>
</evidence>
<name>A0A316DWP7_9BACT</name>
<reference evidence="1 2" key="1">
    <citation type="submission" date="2018-05" db="EMBL/GenBank/DDBJ databases">
        <title>Genomic Encyclopedia of Archaeal and Bacterial Type Strains, Phase II (KMG-II): from individual species to whole genera.</title>
        <authorList>
            <person name="Goeker M."/>
        </authorList>
    </citation>
    <scope>NUCLEOTIDE SEQUENCE [LARGE SCALE GENOMIC DNA]</scope>
    <source>
        <strain evidence="1 2">DSM 22214</strain>
    </source>
</reference>
<dbReference type="OrthoDB" id="948161at2"/>
<evidence type="ECO:0000313" key="2">
    <source>
        <dbReference type="Proteomes" id="UP000245489"/>
    </source>
</evidence>
<keyword evidence="2" id="KW-1185">Reference proteome</keyword>
<protein>
    <recommendedName>
        <fullName evidence="3">FecR family protein</fullName>
    </recommendedName>
</protein>
<evidence type="ECO:0008006" key="3">
    <source>
        <dbReference type="Google" id="ProtNLM"/>
    </source>
</evidence>
<dbReference type="Proteomes" id="UP000245489">
    <property type="component" value="Unassembled WGS sequence"/>
</dbReference>
<dbReference type="AlphaFoldDB" id="A0A316DWP7"/>
<proteinExistence type="predicted"/>
<dbReference type="RefSeq" id="WP_109744308.1">
    <property type="nucleotide sequence ID" value="NZ_QGGO01000022.1"/>
</dbReference>
<accession>A0A316DWP7</accession>